<dbReference type="RefSeq" id="XP_026627114.1">
    <property type="nucleotide sequence ID" value="XM_026765953.1"/>
</dbReference>
<sequence>MWFRLKVHRSPACCTRSEWHVLGQFATAVWLWHHLHLESSDWHSLHTTVPLSWCNTVKGLTPSCPIQDYNKLLSHFHDIRE</sequence>
<dbReference type="EMBL" id="KZ852044">
    <property type="protein sequence ID" value="RDH34092.1"/>
    <property type="molecule type" value="Genomic_DNA"/>
</dbReference>
<dbReference type="GeneID" id="38134309"/>
<accession>A0A3F3Q596</accession>
<dbReference type="Proteomes" id="UP000253729">
    <property type="component" value="Unassembled WGS sequence"/>
</dbReference>
<proteinExistence type="predicted"/>
<keyword evidence="2" id="KW-1185">Reference proteome</keyword>
<protein>
    <submittedName>
        <fullName evidence="1">Uncharacterized protein</fullName>
    </submittedName>
</protein>
<gene>
    <name evidence="1" type="ORF">BDQ94DRAFT_142045</name>
</gene>
<dbReference type="AlphaFoldDB" id="A0A3F3Q596"/>
<organism evidence="1 2">
    <name type="scientific">Aspergillus welwitschiae</name>
    <dbReference type="NCBI Taxonomy" id="1341132"/>
    <lineage>
        <taxon>Eukaryota</taxon>
        <taxon>Fungi</taxon>
        <taxon>Dikarya</taxon>
        <taxon>Ascomycota</taxon>
        <taxon>Pezizomycotina</taxon>
        <taxon>Eurotiomycetes</taxon>
        <taxon>Eurotiomycetidae</taxon>
        <taxon>Eurotiales</taxon>
        <taxon>Aspergillaceae</taxon>
        <taxon>Aspergillus</taxon>
        <taxon>Aspergillus subgen. Circumdati</taxon>
    </lineage>
</organism>
<evidence type="ECO:0000313" key="2">
    <source>
        <dbReference type="Proteomes" id="UP000253729"/>
    </source>
</evidence>
<evidence type="ECO:0000313" key="1">
    <source>
        <dbReference type="EMBL" id="RDH34092.1"/>
    </source>
</evidence>
<reference evidence="1 2" key="1">
    <citation type="submission" date="2018-07" db="EMBL/GenBank/DDBJ databases">
        <title>The genomes of Aspergillus section Nigri reveals drivers in fungal speciation.</title>
        <authorList>
            <consortium name="DOE Joint Genome Institute"/>
            <person name="Vesth T.C."/>
            <person name="Nybo J."/>
            <person name="Theobald S."/>
            <person name="Brandl J."/>
            <person name="Frisvad J.C."/>
            <person name="Nielsen K.F."/>
            <person name="Lyhne E.K."/>
            <person name="Kogle M.E."/>
            <person name="Kuo A."/>
            <person name="Riley R."/>
            <person name="Clum A."/>
            <person name="Nolan M."/>
            <person name="Lipzen A."/>
            <person name="Salamov A."/>
            <person name="Henrissat B."/>
            <person name="Wiebenga A."/>
            <person name="De vries R.P."/>
            <person name="Grigoriev I.V."/>
            <person name="Mortensen U.H."/>
            <person name="Andersen M.R."/>
            <person name="Baker S.E."/>
        </authorList>
    </citation>
    <scope>NUCLEOTIDE SEQUENCE [LARGE SCALE GENOMIC DNA]</scope>
    <source>
        <strain evidence="1 2">CBS 139.54b</strain>
    </source>
</reference>
<name>A0A3F3Q596_9EURO</name>